<reference evidence="1 2" key="1">
    <citation type="journal article" date="2019" name="Nat. Ecol. Evol.">
        <title>Megaphylogeny resolves global patterns of mushroom evolution.</title>
        <authorList>
            <person name="Varga T."/>
            <person name="Krizsan K."/>
            <person name="Foldi C."/>
            <person name="Dima B."/>
            <person name="Sanchez-Garcia M."/>
            <person name="Sanchez-Ramirez S."/>
            <person name="Szollosi G.J."/>
            <person name="Szarkandi J.G."/>
            <person name="Papp V."/>
            <person name="Albert L."/>
            <person name="Andreopoulos W."/>
            <person name="Angelini C."/>
            <person name="Antonin V."/>
            <person name="Barry K.W."/>
            <person name="Bougher N.L."/>
            <person name="Buchanan P."/>
            <person name="Buyck B."/>
            <person name="Bense V."/>
            <person name="Catcheside P."/>
            <person name="Chovatia M."/>
            <person name="Cooper J."/>
            <person name="Damon W."/>
            <person name="Desjardin D."/>
            <person name="Finy P."/>
            <person name="Geml J."/>
            <person name="Haridas S."/>
            <person name="Hughes K."/>
            <person name="Justo A."/>
            <person name="Karasinski D."/>
            <person name="Kautmanova I."/>
            <person name="Kiss B."/>
            <person name="Kocsube S."/>
            <person name="Kotiranta H."/>
            <person name="LaButti K.M."/>
            <person name="Lechner B.E."/>
            <person name="Liimatainen K."/>
            <person name="Lipzen A."/>
            <person name="Lukacs Z."/>
            <person name="Mihaltcheva S."/>
            <person name="Morgado L.N."/>
            <person name="Niskanen T."/>
            <person name="Noordeloos M.E."/>
            <person name="Ohm R.A."/>
            <person name="Ortiz-Santana B."/>
            <person name="Ovrebo C."/>
            <person name="Racz N."/>
            <person name="Riley R."/>
            <person name="Savchenko A."/>
            <person name="Shiryaev A."/>
            <person name="Soop K."/>
            <person name="Spirin V."/>
            <person name="Szebenyi C."/>
            <person name="Tomsovsky M."/>
            <person name="Tulloss R.E."/>
            <person name="Uehling J."/>
            <person name="Grigoriev I.V."/>
            <person name="Vagvolgyi C."/>
            <person name="Papp T."/>
            <person name="Martin F.M."/>
            <person name="Miettinen O."/>
            <person name="Hibbett D.S."/>
            <person name="Nagy L.G."/>
        </authorList>
    </citation>
    <scope>NUCLEOTIDE SEQUENCE [LARGE SCALE GENOMIC DNA]</scope>
    <source>
        <strain evidence="1 2">NL-1719</strain>
    </source>
</reference>
<sequence length="298" mass="32471">SPLVVTDKDDRAVVVFAGVPHQDDGWGGVVEKAAETMASVQVEGLALNALPVDLQSHRRGEFVALPVGVSHGNGRSVCFPLLLVERLLSDKAIQRIAGFQSSVFAYYAPKLYAHFGHRLLRLFQKDKSLQGNFINSVFPAASFNLGPQTVSLDHTDASNVGYGLCALASLGRFDHRKGGHLVLFDMGLMVPFPPGAVALLPSGILRHGNTTLQPGEERYSIAQYCAGGLLRWVDYGFKTAVTAQAEKPKAKKKEVLEELNGKHEDRVEEALGLFSKVDELKSDREKTFQSYASFLCSD</sequence>
<keyword evidence="2" id="KW-1185">Reference proteome</keyword>
<proteinExistence type="predicted"/>
<dbReference type="Proteomes" id="UP000308600">
    <property type="component" value="Unassembled WGS sequence"/>
</dbReference>
<gene>
    <name evidence="1" type="ORF">BDN72DRAFT_780067</name>
</gene>
<feature type="non-terminal residue" evidence="1">
    <location>
        <position position="1"/>
    </location>
</feature>
<dbReference type="EMBL" id="ML208861">
    <property type="protein sequence ID" value="TFK59938.1"/>
    <property type="molecule type" value="Genomic_DNA"/>
</dbReference>
<accession>A0ACD3A2Q4</accession>
<organism evidence="1 2">
    <name type="scientific">Pluteus cervinus</name>
    <dbReference type="NCBI Taxonomy" id="181527"/>
    <lineage>
        <taxon>Eukaryota</taxon>
        <taxon>Fungi</taxon>
        <taxon>Dikarya</taxon>
        <taxon>Basidiomycota</taxon>
        <taxon>Agaricomycotina</taxon>
        <taxon>Agaricomycetes</taxon>
        <taxon>Agaricomycetidae</taxon>
        <taxon>Agaricales</taxon>
        <taxon>Pluteineae</taxon>
        <taxon>Pluteaceae</taxon>
        <taxon>Pluteus</taxon>
    </lineage>
</organism>
<evidence type="ECO:0000313" key="1">
    <source>
        <dbReference type="EMBL" id="TFK59938.1"/>
    </source>
</evidence>
<evidence type="ECO:0000313" key="2">
    <source>
        <dbReference type="Proteomes" id="UP000308600"/>
    </source>
</evidence>
<protein>
    <submittedName>
        <fullName evidence="1">Uncharacterized protein</fullName>
    </submittedName>
</protein>
<name>A0ACD3A2Q4_9AGAR</name>